<dbReference type="EMBL" id="JABMIG020000008">
    <property type="protein sequence ID" value="KAL3804388.1"/>
    <property type="molecule type" value="Genomic_DNA"/>
</dbReference>
<evidence type="ECO:0000313" key="5">
    <source>
        <dbReference type="Proteomes" id="UP001516023"/>
    </source>
</evidence>
<dbReference type="PANTHER" id="PTHR24186">
    <property type="entry name" value="PROTEIN PHOSPHATASE 1 REGULATORY SUBUNIT"/>
    <property type="match status" value="1"/>
</dbReference>
<feature type="compositionally biased region" description="Low complexity" evidence="3">
    <location>
        <begin position="186"/>
        <end position="196"/>
    </location>
</feature>
<dbReference type="PANTHER" id="PTHR24186:SF38">
    <property type="entry name" value="ANKYRIN REPEAT FAMILY PROTEIN"/>
    <property type="match status" value="1"/>
</dbReference>
<dbReference type="SUPFAM" id="SSF48403">
    <property type="entry name" value="Ankyrin repeat"/>
    <property type="match status" value="1"/>
</dbReference>
<keyword evidence="1" id="KW-0677">Repeat</keyword>
<dbReference type="Pfam" id="PF12796">
    <property type="entry name" value="Ank_2"/>
    <property type="match status" value="1"/>
</dbReference>
<proteinExistence type="predicted"/>
<evidence type="ECO:0000313" key="4">
    <source>
        <dbReference type="EMBL" id="KAL3804388.1"/>
    </source>
</evidence>
<protein>
    <submittedName>
        <fullName evidence="4">Uncharacterized protein</fullName>
    </submittedName>
</protein>
<accession>A0ABD3QVY0</accession>
<evidence type="ECO:0000256" key="1">
    <source>
        <dbReference type="ARBA" id="ARBA00022737"/>
    </source>
</evidence>
<gene>
    <name evidence="4" type="ORF">HJC23_011316</name>
</gene>
<dbReference type="InterPro" id="IPR002110">
    <property type="entry name" value="Ankyrin_rpt"/>
</dbReference>
<comment type="caution">
    <text evidence="4">The sequence shown here is derived from an EMBL/GenBank/DDBJ whole genome shotgun (WGS) entry which is preliminary data.</text>
</comment>
<reference evidence="4 5" key="1">
    <citation type="journal article" date="2020" name="G3 (Bethesda)">
        <title>Improved Reference Genome for Cyclotella cryptica CCMP332, a Model for Cell Wall Morphogenesis, Salinity Adaptation, and Lipid Production in Diatoms (Bacillariophyta).</title>
        <authorList>
            <person name="Roberts W.R."/>
            <person name="Downey K.M."/>
            <person name="Ruck E.C."/>
            <person name="Traller J.C."/>
            <person name="Alverson A.J."/>
        </authorList>
    </citation>
    <scope>NUCLEOTIDE SEQUENCE [LARGE SCALE GENOMIC DNA]</scope>
    <source>
        <strain evidence="4 5">CCMP332</strain>
    </source>
</reference>
<keyword evidence="2" id="KW-0040">ANK repeat</keyword>
<dbReference type="SMART" id="SM00248">
    <property type="entry name" value="ANK"/>
    <property type="match status" value="4"/>
</dbReference>
<sequence>MKGNYYANTASLGRGFLQPIPAYVDQNHPTLGAHLDPADPTGTAPFAVPGLDPAVLADSNMANLVQQTLHGLNTMHPSVIHALQYQQLLDNMRTVQFLAQHPNIQQILELASQPTAYMDAVTAAASAMNLQGGGMSQAQAQVSMAAGATENNEGNLPNYGDPLFASSAAAAVQTLAGSFAAPHASSASPLSSYDPADSPHPQQEDDYDALEEERKPYGQRCLLYLVEERHWVEALQRISTHPHEASMVGMQGRAPIHLACDHDAPAFLVHALLKVWPEGADMVGTSYMNPLHITCSSQHASNEIVNLLLSGCCDPLRITGAKDVDGDTPLHAACRCAAPIDVLATLLQTNPDIVMWHDYEGLNPLLRLWVRYYVILGEPAISSITTASDLTAELVEAWQKSLLLLRVMNEVHKKTVSGRGASRHPEGPVPFRAVHAASAVECPRCVLRIATILYPDQLMIPDEDGCLPLHIAAKAPVYRVHDLGGEGFSIDDAVFDDYEVNRRHSAIQLGEVIYSHKKDDDVCENPLNEPSVIDILLGVARSAARVPDPNGRLPLHAAIGSGKAFDQGVRGLVNAHPEALFIPDVETKLYPFMLAATAGADKKSCSTIFELMKLTPELVKMGLTCDFASDMDLKPKAKKC</sequence>
<keyword evidence="5" id="KW-1185">Reference proteome</keyword>
<evidence type="ECO:0000256" key="2">
    <source>
        <dbReference type="ARBA" id="ARBA00023043"/>
    </source>
</evidence>
<feature type="region of interest" description="Disordered" evidence="3">
    <location>
        <begin position="186"/>
        <end position="208"/>
    </location>
</feature>
<evidence type="ECO:0000256" key="3">
    <source>
        <dbReference type="SAM" id="MobiDB-lite"/>
    </source>
</evidence>
<dbReference type="AlphaFoldDB" id="A0ABD3QVY0"/>
<name>A0ABD3QVY0_9STRA</name>
<dbReference type="InterPro" id="IPR036770">
    <property type="entry name" value="Ankyrin_rpt-contain_sf"/>
</dbReference>
<dbReference type="Proteomes" id="UP001516023">
    <property type="component" value="Unassembled WGS sequence"/>
</dbReference>
<organism evidence="4 5">
    <name type="scientific">Cyclotella cryptica</name>
    <dbReference type="NCBI Taxonomy" id="29204"/>
    <lineage>
        <taxon>Eukaryota</taxon>
        <taxon>Sar</taxon>
        <taxon>Stramenopiles</taxon>
        <taxon>Ochrophyta</taxon>
        <taxon>Bacillariophyta</taxon>
        <taxon>Coscinodiscophyceae</taxon>
        <taxon>Thalassiosirophycidae</taxon>
        <taxon>Stephanodiscales</taxon>
        <taxon>Stephanodiscaceae</taxon>
        <taxon>Cyclotella</taxon>
    </lineage>
</organism>
<dbReference type="Gene3D" id="1.25.40.20">
    <property type="entry name" value="Ankyrin repeat-containing domain"/>
    <property type="match status" value="1"/>
</dbReference>